<name>A0A844B4P8_9BURK</name>
<feature type="compositionally biased region" description="Polar residues" evidence="1">
    <location>
        <begin position="33"/>
        <end position="47"/>
    </location>
</feature>
<dbReference type="OrthoDB" id="8910965at2"/>
<keyword evidence="3" id="KW-1185">Reference proteome</keyword>
<proteinExistence type="predicted"/>
<evidence type="ECO:0000313" key="3">
    <source>
        <dbReference type="Proteomes" id="UP000487350"/>
    </source>
</evidence>
<organism evidence="2 3">
    <name type="scientific">Caenimonas koreensis DSM 17982</name>
    <dbReference type="NCBI Taxonomy" id="1121255"/>
    <lineage>
        <taxon>Bacteria</taxon>
        <taxon>Pseudomonadati</taxon>
        <taxon>Pseudomonadota</taxon>
        <taxon>Betaproteobacteria</taxon>
        <taxon>Burkholderiales</taxon>
        <taxon>Comamonadaceae</taxon>
        <taxon>Caenimonas</taxon>
    </lineage>
</organism>
<comment type="caution">
    <text evidence="2">The sequence shown here is derived from an EMBL/GenBank/DDBJ whole genome shotgun (WGS) entry which is preliminary data.</text>
</comment>
<dbReference type="RefSeq" id="WP_153583593.1">
    <property type="nucleotide sequence ID" value="NZ_WJBU01000002.1"/>
</dbReference>
<reference evidence="2 3" key="1">
    <citation type="submission" date="2019-11" db="EMBL/GenBank/DDBJ databases">
        <title>Caenimonas koreensis gen. nov., sp. nov., isolated from activated sludge.</title>
        <authorList>
            <person name="Seung H.R."/>
        </authorList>
    </citation>
    <scope>NUCLEOTIDE SEQUENCE [LARGE SCALE GENOMIC DNA]</scope>
    <source>
        <strain evidence="2 3">EMB320</strain>
    </source>
</reference>
<gene>
    <name evidence="2" type="ORF">GHT07_03125</name>
</gene>
<feature type="region of interest" description="Disordered" evidence="1">
    <location>
        <begin position="26"/>
        <end position="58"/>
    </location>
</feature>
<sequence>MSDATDKLALTRLAIIEYVWRREPGNELPGSRPSGSTGRAKASNGSRNPDAAAADAHKEYADARRHGAGWAGAFRRAAGTWWRRHPARTGLDLVTPMLSSYAARRPVVYLGAAVALGGLVVVTRPWRLISVTGLVIAVLKSSQLSGMVMSAISAASYDGEYSP</sequence>
<evidence type="ECO:0000313" key="2">
    <source>
        <dbReference type="EMBL" id="MRD46256.1"/>
    </source>
</evidence>
<evidence type="ECO:0000256" key="1">
    <source>
        <dbReference type="SAM" id="MobiDB-lite"/>
    </source>
</evidence>
<dbReference type="AlphaFoldDB" id="A0A844B4P8"/>
<dbReference type="Proteomes" id="UP000487350">
    <property type="component" value="Unassembled WGS sequence"/>
</dbReference>
<protein>
    <submittedName>
        <fullName evidence="2">Uncharacterized protein</fullName>
    </submittedName>
</protein>
<accession>A0A844B4P8</accession>
<dbReference type="EMBL" id="WJBU01000002">
    <property type="protein sequence ID" value="MRD46256.1"/>
    <property type="molecule type" value="Genomic_DNA"/>
</dbReference>